<evidence type="ECO:0000313" key="5">
    <source>
        <dbReference type="EMBL" id="WWC70681.1"/>
    </source>
</evidence>
<dbReference type="PRINTS" id="PR00080">
    <property type="entry name" value="SDRFAMILY"/>
</dbReference>
<dbReference type="Pfam" id="PF13561">
    <property type="entry name" value="adh_short_C2"/>
    <property type="match status" value="1"/>
</dbReference>
<evidence type="ECO:0000256" key="3">
    <source>
        <dbReference type="ARBA" id="ARBA00023002"/>
    </source>
</evidence>
<comment type="similarity">
    <text evidence="1">Belongs to the short-chain dehydrogenases/reductases (SDR) family.</text>
</comment>
<dbReference type="PRINTS" id="PR00081">
    <property type="entry name" value="GDHRDH"/>
</dbReference>
<dbReference type="GO" id="GO:0016614">
    <property type="term" value="F:oxidoreductase activity, acting on CH-OH group of donors"/>
    <property type="evidence" value="ECO:0007669"/>
    <property type="project" value="UniProtKB-ARBA"/>
</dbReference>
<dbReference type="PANTHER" id="PTHR48107">
    <property type="entry name" value="NADPH-DEPENDENT ALDEHYDE REDUCTASE-LIKE PROTEIN, CHLOROPLASTIC-RELATED"/>
    <property type="match status" value="1"/>
</dbReference>
<dbReference type="PROSITE" id="PS00061">
    <property type="entry name" value="ADH_SHORT"/>
    <property type="match status" value="1"/>
</dbReference>
<protein>
    <submittedName>
        <fullName evidence="4">Oxidoreductase</fullName>
    </submittedName>
</protein>
<dbReference type="FunFam" id="3.40.50.720:FF:000084">
    <property type="entry name" value="Short-chain dehydrogenase reductase"/>
    <property type="match status" value="1"/>
</dbReference>
<dbReference type="KEGG" id="kpin:30170537"/>
<dbReference type="InterPro" id="IPR020904">
    <property type="entry name" value="Sc_DH/Rdtase_CS"/>
</dbReference>
<evidence type="ECO:0000313" key="6">
    <source>
        <dbReference type="Proteomes" id="UP000094020"/>
    </source>
</evidence>
<keyword evidence="6" id="KW-1185">Reference proteome</keyword>
<dbReference type="OrthoDB" id="1393670at2759"/>
<dbReference type="AlphaFoldDB" id="A0A1B9I7G5"/>
<dbReference type="SUPFAM" id="SSF51735">
    <property type="entry name" value="NAD(P)-binding Rossmann-fold domains"/>
    <property type="match status" value="1"/>
</dbReference>
<reference evidence="4" key="1">
    <citation type="submission" date="2013-07" db="EMBL/GenBank/DDBJ databases">
        <title>The Genome Sequence of Cryptococcus pinus CBS10737.</title>
        <authorList>
            <consortium name="The Broad Institute Genome Sequencing Platform"/>
            <person name="Cuomo C."/>
            <person name="Litvintseva A."/>
            <person name="Chen Y."/>
            <person name="Heitman J."/>
            <person name="Sun S."/>
            <person name="Springer D."/>
            <person name="Dromer F."/>
            <person name="Young S.K."/>
            <person name="Zeng Q."/>
            <person name="Gargeya S."/>
            <person name="Fitzgerald M."/>
            <person name="Abouelleil A."/>
            <person name="Alvarado L."/>
            <person name="Berlin A.M."/>
            <person name="Chapman S.B."/>
            <person name="Dewar J."/>
            <person name="Goldberg J."/>
            <person name="Griggs A."/>
            <person name="Gujja S."/>
            <person name="Hansen M."/>
            <person name="Howarth C."/>
            <person name="Imamovic A."/>
            <person name="Larimer J."/>
            <person name="McCowan C."/>
            <person name="Murphy C."/>
            <person name="Pearson M."/>
            <person name="Priest M."/>
            <person name="Roberts A."/>
            <person name="Saif S."/>
            <person name="Shea T."/>
            <person name="Sykes S."/>
            <person name="Wortman J."/>
            <person name="Nusbaum C."/>
            <person name="Birren B."/>
        </authorList>
    </citation>
    <scope>NUCLEOTIDE SEQUENCE [LARGE SCALE GENOMIC DNA]</scope>
    <source>
        <strain evidence="4">CBS 10737</strain>
    </source>
</reference>
<evidence type="ECO:0000256" key="1">
    <source>
        <dbReference type="ARBA" id="ARBA00006484"/>
    </source>
</evidence>
<reference evidence="5" key="2">
    <citation type="submission" date="2013-07" db="EMBL/GenBank/DDBJ databases">
        <authorList>
            <consortium name="The Broad Institute Genome Sequencing Platform"/>
            <person name="Cuomo C."/>
            <person name="Litvintseva A."/>
            <person name="Chen Y."/>
            <person name="Heitman J."/>
            <person name="Sun S."/>
            <person name="Springer D."/>
            <person name="Dromer F."/>
            <person name="Young S.K."/>
            <person name="Zeng Q."/>
            <person name="Gargeya S."/>
            <person name="Fitzgerald M."/>
            <person name="Abouelleil A."/>
            <person name="Alvarado L."/>
            <person name="Berlin A.M."/>
            <person name="Chapman S.B."/>
            <person name="Dewar J."/>
            <person name="Goldberg J."/>
            <person name="Griggs A."/>
            <person name="Gujja S."/>
            <person name="Hansen M."/>
            <person name="Howarth C."/>
            <person name="Imamovic A."/>
            <person name="Larimer J."/>
            <person name="McCowan C."/>
            <person name="Murphy C."/>
            <person name="Pearson M."/>
            <person name="Priest M."/>
            <person name="Roberts A."/>
            <person name="Saif S."/>
            <person name="Shea T."/>
            <person name="Sykes S."/>
            <person name="Wortman J."/>
            <person name="Nusbaum C."/>
            <person name="Birren B."/>
        </authorList>
    </citation>
    <scope>NUCLEOTIDE SEQUENCE</scope>
    <source>
        <strain evidence="5">CBS 10737</strain>
    </source>
</reference>
<keyword evidence="2" id="KW-0521">NADP</keyword>
<accession>A0A1B9I7G5</accession>
<reference evidence="5" key="4">
    <citation type="submission" date="2024-02" db="EMBL/GenBank/DDBJ databases">
        <title>Comparative genomics of Cryptococcus and Kwoniella reveals pathogenesis evolution and contrasting modes of karyotype evolution via chromosome fusion or intercentromeric recombination.</title>
        <authorList>
            <person name="Coelho M.A."/>
            <person name="David-Palma M."/>
            <person name="Shea T."/>
            <person name="Bowers K."/>
            <person name="McGinley-Smith S."/>
            <person name="Mohammad A.W."/>
            <person name="Gnirke A."/>
            <person name="Yurkov A.M."/>
            <person name="Nowrousian M."/>
            <person name="Sun S."/>
            <person name="Cuomo C.A."/>
            <person name="Heitman J."/>
        </authorList>
    </citation>
    <scope>NUCLEOTIDE SEQUENCE</scope>
    <source>
        <strain evidence="5">CBS 10737</strain>
    </source>
</reference>
<evidence type="ECO:0000256" key="2">
    <source>
        <dbReference type="ARBA" id="ARBA00022857"/>
    </source>
</evidence>
<gene>
    <name evidence="4" type="ORF">I206_02168</name>
    <name evidence="5" type="ORF">I206_104632</name>
</gene>
<dbReference type="InterPro" id="IPR036291">
    <property type="entry name" value="NAD(P)-bd_dom_sf"/>
</dbReference>
<proteinExistence type="inferred from homology"/>
<reference evidence="4" key="3">
    <citation type="submission" date="2016-07" db="EMBL/GenBank/DDBJ databases">
        <title>Evolution of pathogenesis and genome organization in the Tremellales.</title>
        <authorList>
            <person name="Cuomo C."/>
            <person name="Litvintseva A."/>
            <person name="Heitman J."/>
            <person name="Chen Y."/>
            <person name="Sun S."/>
            <person name="Springer D."/>
            <person name="Dromer F."/>
            <person name="Young S."/>
            <person name="Zeng Q."/>
            <person name="Chapman S."/>
            <person name="Gujja S."/>
            <person name="Saif S."/>
            <person name="Birren B."/>
        </authorList>
    </citation>
    <scope>NUCLEOTIDE SEQUENCE</scope>
    <source>
        <strain evidence="4">CBS 10737</strain>
    </source>
</reference>
<evidence type="ECO:0000313" key="4">
    <source>
        <dbReference type="EMBL" id="OCF51454.1"/>
    </source>
</evidence>
<dbReference type="Proteomes" id="UP000094020">
    <property type="component" value="Chromosome 6"/>
</dbReference>
<dbReference type="EMBL" id="CP144524">
    <property type="protein sequence ID" value="WWC70681.1"/>
    <property type="molecule type" value="Genomic_DNA"/>
</dbReference>
<dbReference type="STRING" id="1296096.A0A1B9I7G5"/>
<dbReference type="InterPro" id="IPR002347">
    <property type="entry name" value="SDR_fam"/>
</dbReference>
<name>A0A1B9I7G5_9TREE</name>
<dbReference type="GeneID" id="30170537"/>
<dbReference type="EMBL" id="KV700115">
    <property type="protein sequence ID" value="OCF51454.1"/>
    <property type="molecule type" value="Genomic_DNA"/>
</dbReference>
<organism evidence="4">
    <name type="scientific">Kwoniella pini CBS 10737</name>
    <dbReference type="NCBI Taxonomy" id="1296096"/>
    <lineage>
        <taxon>Eukaryota</taxon>
        <taxon>Fungi</taxon>
        <taxon>Dikarya</taxon>
        <taxon>Basidiomycota</taxon>
        <taxon>Agaricomycotina</taxon>
        <taxon>Tremellomycetes</taxon>
        <taxon>Tremellales</taxon>
        <taxon>Cryptococcaceae</taxon>
        <taxon>Kwoniella</taxon>
    </lineage>
</organism>
<sequence>MSGQDDKPKVVTAYKEMTEIKKQEQNLPGKDTAMDPLAEFTKLEKWNDNGEPYLEEYRGNGKLKGKTAIITGGDSGIGRAAAQQFAREGADVTIVYLPQEEEDAQRTKKAIEQDGQRCLTLALDLMDENNVKKIIEEHLKAYGKLDILVNNASKQIMCEDLADIKMENVESTFRSNILGMFALTKYALPHLKRGASIINSSSVTAFKGSQAMVDYSSTKGAIVTFTRSLAMQLAPKGIRVNAVCPGPVYTPLQPASRPAESMEDFQIGSLPLHGRANQPAEMGPAYVFLASADSNAMSGQMMHLNNLQYMA</sequence>
<dbReference type="Gene3D" id="3.40.50.720">
    <property type="entry name" value="NAD(P)-binding Rossmann-like Domain"/>
    <property type="match status" value="1"/>
</dbReference>
<dbReference type="PANTHER" id="PTHR48107:SF16">
    <property type="entry name" value="NADPH-DEPENDENT ALDEHYDE REDUCTASE 1, CHLOROPLASTIC"/>
    <property type="match status" value="1"/>
</dbReference>
<keyword evidence="3" id="KW-0560">Oxidoreductase</keyword>
<dbReference type="RefSeq" id="XP_019012673.1">
    <property type="nucleotide sequence ID" value="XM_019153933.1"/>
</dbReference>